<evidence type="ECO:0000256" key="8">
    <source>
        <dbReference type="SAM" id="MobiDB-lite"/>
    </source>
</evidence>
<feature type="compositionally biased region" description="Low complexity" evidence="8">
    <location>
        <begin position="1238"/>
        <end position="1254"/>
    </location>
</feature>
<dbReference type="InterPro" id="IPR013783">
    <property type="entry name" value="Ig-like_fold"/>
</dbReference>
<feature type="compositionally biased region" description="Polar residues" evidence="8">
    <location>
        <begin position="553"/>
        <end position="573"/>
    </location>
</feature>
<evidence type="ECO:0008006" key="13">
    <source>
        <dbReference type="Google" id="ProtNLM"/>
    </source>
</evidence>
<dbReference type="Pfam" id="PF00041">
    <property type="entry name" value="fn3"/>
    <property type="match status" value="5"/>
</dbReference>
<evidence type="ECO:0000313" key="12">
    <source>
        <dbReference type="Proteomes" id="UP000007635"/>
    </source>
</evidence>
<dbReference type="FunFam" id="3.90.215.10:FF:000001">
    <property type="entry name" value="Tenascin isoform 1"/>
    <property type="match status" value="1"/>
</dbReference>
<evidence type="ECO:0000256" key="4">
    <source>
        <dbReference type="ARBA" id="ARBA00022729"/>
    </source>
</evidence>
<dbReference type="InterPro" id="IPR014716">
    <property type="entry name" value="Fibrinogen_a/b/g_C_1"/>
</dbReference>
<feature type="compositionally biased region" description="Basic and acidic residues" evidence="8">
    <location>
        <begin position="1021"/>
        <end position="1032"/>
    </location>
</feature>
<dbReference type="InterPro" id="IPR002181">
    <property type="entry name" value="Fibrinogen_a/b/g_C_dom"/>
</dbReference>
<dbReference type="PROSITE" id="PS50853">
    <property type="entry name" value="FN3"/>
    <property type="match status" value="5"/>
</dbReference>
<dbReference type="PANTHER" id="PTHR46708">
    <property type="entry name" value="TENASCIN"/>
    <property type="match status" value="1"/>
</dbReference>
<dbReference type="InterPro" id="IPR050991">
    <property type="entry name" value="ECM_Regulatory_Proteins"/>
</dbReference>
<dbReference type="InterPro" id="IPR036116">
    <property type="entry name" value="FN3_sf"/>
</dbReference>
<dbReference type="GeneTree" id="ENSGT00940000155565"/>
<evidence type="ECO:0000256" key="5">
    <source>
        <dbReference type="ARBA" id="ARBA00022737"/>
    </source>
</evidence>
<dbReference type="PROSITE" id="PS00514">
    <property type="entry name" value="FIBRINOGEN_C_1"/>
    <property type="match status" value="1"/>
</dbReference>
<feature type="domain" description="Fibronectin type-III" evidence="9">
    <location>
        <begin position="93"/>
        <end position="185"/>
    </location>
</feature>
<dbReference type="FunFam" id="2.60.40.10:FF:000099">
    <property type="entry name" value="Fibronectin 1"/>
    <property type="match status" value="1"/>
</dbReference>
<comment type="subcellular location">
    <subcellularLocation>
        <location evidence="1">Secreted</location>
        <location evidence="1">Extracellular space</location>
        <location evidence="1">Extracellular matrix</location>
    </subcellularLocation>
</comment>
<dbReference type="GO" id="GO:0005615">
    <property type="term" value="C:extracellular space"/>
    <property type="evidence" value="ECO:0007669"/>
    <property type="project" value="TreeGrafter"/>
</dbReference>
<feature type="compositionally biased region" description="Polar residues" evidence="8">
    <location>
        <begin position="1007"/>
        <end position="1020"/>
    </location>
</feature>
<feature type="compositionally biased region" description="Basic and acidic residues" evidence="8">
    <location>
        <begin position="923"/>
        <end position="941"/>
    </location>
</feature>
<dbReference type="GO" id="GO:0030155">
    <property type="term" value="P:regulation of cell adhesion"/>
    <property type="evidence" value="ECO:0007669"/>
    <property type="project" value="TreeGrafter"/>
</dbReference>
<dbReference type="SMART" id="SM00186">
    <property type="entry name" value="FBG"/>
    <property type="match status" value="1"/>
</dbReference>
<dbReference type="Pfam" id="PF00147">
    <property type="entry name" value="Fibrinogen_C"/>
    <property type="match status" value="1"/>
</dbReference>
<keyword evidence="12" id="KW-1185">Reference proteome</keyword>
<dbReference type="PANTHER" id="PTHR46708:SF1">
    <property type="entry name" value="TENASCIN"/>
    <property type="match status" value="1"/>
</dbReference>
<name>A0AAQ4S065_GASAC</name>
<feature type="compositionally biased region" description="Low complexity" evidence="8">
    <location>
        <begin position="942"/>
        <end position="952"/>
    </location>
</feature>
<feature type="compositionally biased region" description="Low complexity" evidence="8">
    <location>
        <begin position="495"/>
        <end position="523"/>
    </location>
</feature>
<dbReference type="CDD" id="cd00087">
    <property type="entry name" value="FReD"/>
    <property type="match status" value="1"/>
</dbReference>
<feature type="compositionally biased region" description="Polar residues" evidence="8">
    <location>
        <begin position="371"/>
        <end position="386"/>
    </location>
</feature>
<evidence type="ECO:0000313" key="11">
    <source>
        <dbReference type="Ensembl" id="ENSGACP00000067771.1"/>
    </source>
</evidence>
<evidence type="ECO:0000256" key="1">
    <source>
        <dbReference type="ARBA" id="ARBA00004498"/>
    </source>
</evidence>
<feature type="compositionally biased region" description="Basic and acidic residues" evidence="8">
    <location>
        <begin position="348"/>
        <end position="364"/>
    </location>
</feature>
<keyword evidence="2" id="KW-0964">Secreted</keyword>
<feature type="compositionally biased region" description="Basic and acidic residues" evidence="8">
    <location>
        <begin position="871"/>
        <end position="885"/>
    </location>
</feature>
<feature type="region of interest" description="Disordered" evidence="8">
    <location>
        <begin position="991"/>
        <end position="1035"/>
    </location>
</feature>
<dbReference type="Proteomes" id="UP000007635">
    <property type="component" value="Chromosome X"/>
</dbReference>
<dbReference type="SUPFAM" id="SSF49265">
    <property type="entry name" value="Fibronectin type III"/>
    <property type="match status" value="5"/>
</dbReference>
<reference evidence="11" key="3">
    <citation type="submission" date="2025-09" db="UniProtKB">
        <authorList>
            <consortium name="Ensembl"/>
        </authorList>
    </citation>
    <scope>IDENTIFICATION</scope>
</reference>
<dbReference type="SMART" id="SM00060">
    <property type="entry name" value="FN3"/>
    <property type="match status" value="6"/>
</dbReference>
<dbReference type="PROSITE" id="PS51406">
    <property type="entry name" value="FIBRINOGEN_C_2"/>
    <property type="match status" value="1"/>
</dbReference>
<protein>
    <recommendedName>
        <fullName evidence="13">Tenascin XB</fullName>
    </recommendedName>
</protein>
<keyword evidence="5" id="KW-0677">Repeat</keyword>
<keyword evidence="4" id="KW-0732">Signal</keyword>
<evidence type="ECO:0000256" key="2">
    <source>
        <dbReference type="ARBA" id="ARBA00022530"/>
    </source>
</evidence>
<feature type="region of interest" description="Disordered" evidence="8">
    <location>
        <begin position="288"/>
        <end position="392"/>
    </location>
</feature>
<keyword evidence="6" id="KW-1015">Disulfide bond</keyword>
<feature type="region of interest" description="Disordered" evidence="8">
    <location>
        <begin position="421"/>
        <end position="443"/>
    </location>
</feature>
<dbReference type="Gene3D" id="2.60.40.10">
    <property type="entry name" value="Immunoglobulins"/>
    <property type="match status" value="6"/>
</dbReference>
<feature type="domain" description="Fibronectin type-III" evidence="9">
    <location>
        <begin position="1262"/>
        <end position="1351"/>
    </location>
</feature>
<dbReference type="CDD" id="cd00063">
    <property type="entry name" value="FN3"/>
    <property type="match status" value="5"/>
</dbReference>
<dbReference type="InterPro" id="IPR020837">
    <property type="entry name" value="Fibrinogen_CS"/>
</dbReference>
<evidence type="ECO:0000259" key="9">
    <source>
        <dbReference type="PROSITE" id="PS50853"/>
    </source>
</evidence>
<keyword evidence="3" id="KW-0245">EGF-like domain</keyword>
<feature type="domain" description="Fibrinogen C-terminal" evidence="10">
    <location>
        <begin position="1348"/>
        <end position="1561"/>
    </location>
</feature>
<evidence type="ECO:0000256" key="7">
    <source>
        <dbReference type="ARBA" id="ARBA00023180"/>
    </source>
</evidence>
<feature type="domain" description="Fibronectin type-III" evidence="9">
    <location>
        <begin position="4"/>
        <end position="92"/>
    </location>
</feature>
<accession>A0AAQ4S065</accession>
<organism evidence="11 12">
    <name type="scientific">Gasterosteus aculeatus aculeatus</name>
    <name type="common">three-spined stickleback</name>
    <dbReference type="NCBI Taxonomy" id="481459"/>
    <lineage>
        <taxon>Eukaryota</taxon>
        <taxon>Metazoa</taxon>
        <taxon>Chordata</taxon>
        <taxon>Craniata</taxon>
        <taxon>Vertebrata</taxon>
        <taxon>Euteleostomi</taxon>
        <taxon>Actinopterygii</taxon>
        <taxon>Neopterygii</taxon>
        <taxon>Teleostei</taxon>
        <taxon>Neoteleostei</taxon>
        <taxon>Acanthomorphata</taxon>
        <taxon>Eupercaria</taxon>
        <taxon>Perciformes</taxon>
        <taxon>Cottioidei</taxon>
        <taxon>Gasterosteales</taxon>
        <taxon>Gasterosteidae</taxon>
        <taxon>Gasterosteus</taxon>
    </lineage>
</organism>
<feature type="region of interest" description="Disordered" evidence="8">
    <location>
        <begin position="869"/>
        <end position="975"/>
    </location>
</feature>
<keyword evidence="2" id="KW-0272">Extracellular matrix</keyword>
<dbReference type="InterPro" id="IPR003961">
    <property type="entry name" value="FN3_dom"/>
</dbReference>
<dbReference type="GO" id="GO:0031175">
    <property type="term" value="P:neuron projection development"/>
    <property type="evidence" value="ECO:0007669"/>
    <property type="project" value="TreeGrafter"/>
</dbReference>
<feature type="region of interest" description="Disordered" evidence="8">
    <location>
        <begin position="495"/>
        <end position="580"/>
    </location>
</feature>
<dbReference type="InterPro" id="IPR036056">
    <property type="entry name" value="Fibrinogen-like_C"/>
</dbReference>
<reference evidence="11 12" key="1">
    <citation type="journal article" date="2021" name="G3 (Bethesda)">
        <title>Improved contiguity of the threespine stickleback genome using long-read sequencing.</title>
        <authorList>
            <person name="Nath S."/>
            <person name="Shaw D.E."/>
            <person name="White M.A."/>
        </authorList>
    </citation>
    <scope>NUCLEOTIDE SEQUENCE [LARGE SCALE GENOMIC DNA]</scope>
    <source>
        <strain evidence="11 12">Lake Benthic</strain>
    </source>
</reference>
<proteinExistence type="predicted"/>
<feature type="region of interest" description="Disordered" evidence="8">
    <location>
        <begin position="1238"/>
        <end position="1265"/>
    </location>
</feature>
<feature type="compositionally biased region" description="Polar residues" evidence="8">
    <location>
        <begin position="962"/>
        <end position="975"/>
    </location>
</feature>
<keyword evidence="7" id="KW-0325">Glycoprotein</keyword>
<dbReference type="Gene3D" id="3.90.215.10">
    <property type="entry name" value="Gamma Fibrinogen, chain A, domain 1"/>
    <property type="match status" value="1"/>
</dbReference>
<reference evidence="11" key="2">
    <citation type="submission" date="2025-08" db="UniProtKB">
        <authorList>
            <consortium name="Ensembl"/>
        </authorList>
    </citation>
    <scope>IDENTIFICATION</scope>
</reference>
<evidence type="ECO:0000256" key="3">
    <source>
        <dbReference type="ARBA" id="ARBA00022536"/>
    </source>
</evidence>
<feature type="domain" description="Fibronectin type-III" evidence="9">
    <location>
        <begin position="1080"/>
        <end position="1169"/>
    </location>
</feature>
<dbReference type="Ensembl" id="ENSGACT00000046546.1">
    <property type="protein sequence ID" value="ENSGACP00000067771.1"/>
    <property type="gene ID" value="ENSGACG00000009746.2"/>
</dbReference>
<dbReference type="NCBIfam" id="NF040941">
    <property type="entry name" value="GGGWT_bact"/>
    <property type="match status" value="1"/>
</dbReference>
<evidence type="ECO:0000256" key="6">
    <source>
        <dbReference type="ARBA" id="ARBA00023157"/>
    </source>
</evidence>
<evidence type="ECO:0000259" key="10">
    <source>
        <dbReference type="PROSITE" id="PS51406"/>
    </source>
</evidence>
<feature type="domain" description="Fibronectin type-III" evidence="9">
    <location>
        <begin position="1170"/>
        <end position="1257"/>
    </location>
</feature>
<sequence length="1568" mass="169619">MSGVPQLSASDITETSVLLLWTPPGLQYETYYVTFSSQKETEQQISVQVDGGLTTYSQTGLAAGQDYTATVAGEIAGQRGAESSVTFTTLTPGPTNLRVVKTTSTSAVVQWERSQGEIDRYHVIVTPTDGAGSSQEVTVPAGQDSAHIRQLEAGRLYDVVVVAEKGASRSKPATSQVTPGKTLPGVTTAASALAPGQNVDHGLRDFNPSDEVQVFDQQERREEVKVGGVSGHNKDSPVIAGTKPLLSKKVEINGTIPKDTERSSLYRKPNVSGPFRLNTTRLLSRWRQFGPGPLKKLPVGQKKKPPTGPLKLKPDVPASGDRTMALTLRDPDVNALTPEACSNTSRRSSSEKPTADAGTKEQTDVGRVGQGNDTPVSSEPTGTGRSQQKKCMNKLKVTPFRLPNRGTGSGCKGHGTVLVAKTTGSDQGSPETDDLKPSETDVDYSPDPLVKLLTDTFDDLNITTFSVHLSKPSNLSETATRQILRELRPLVPFSSASHSSAQSSSSSSSLSSPSLGPSSSTAAPLPPHSPSSSLSSSDRSDLIGSNEPDVDNNKSVSHVTSPQDGKLQPTGTLFQRPPAKHGYVRRLRPNFGSHQNKTHLNLGVPHHLTRRLNLGPKRQTETRHTSTIQLPSSTFSSASVESSVAVETPVRHMSGDKDGATTMASSGVEQNQTMAPTEGERIPVRRLPPKGRYLLRNPIIRGFQNRTHSNLRQVPSPSQPINPALDARIDQVSSAVLLATSSSPVSKGSFPTEGRGPIVAENVDRVETSMPSTSMSTEFNQTIRGIGVPSSHRPTHRVGYVRQLYARHFQEAPLPSQGVQTRPSGEHNTAEVIPHSLMDDQNSTVRPQINKLQGWDNAPNQTTKLGAEIIHTSDSRSNTHKDRANAGKITRVTSQGGPKLHLPSRGATAQRHAQIRGYNSGETKTDDTTKGLLESKPEQTRGVDSTDGSSSGDTREPLDQVGVTNRTSDGFTLTWDSPEKKYKNFVVTSKDVQTKGTESQKEDRVTESVSQQSPKIPTSTETKHVPGSDKTLKNILPGSARSFRFEHLPPQTKYTVTLLGKGPGLLSRLHKLVISTGPEPPTNVVFSEVTENSLTVSWTKPRTPVSGYKVTYTQTEEGEPVSVSVDSDDSTLDLSKLTPGSAYEVSVISLLGLDESDPTRDLVATLPDPPTDLRAFNVTDTTALLLWRPALATVDKYIIVYGAGTDSELRISVSGNAAELQLSGLEGSSTYTVTVTSQRGSTQSSAASTSFTTTGGSGGGESPRDLRADNLTPRTAMLSWKPPSNPVGSYRLTYQSEHLGLKEVMVDASVTEYNLTRLHPGSKYSVQLQAERGGRFSAAISTDFTTGTLRFPFPTDCSQELLNGIRTSGEAEVFPQGKQGTPMEVYCDMETDGGGWTVFQRRKDGSVDFFRGWKDYTRGFGVLSGEFWLGLESIYNLTAMTRMSLRVDLRDKDGAAFAKYSTFELVKRNYKLIVGGYSGTAGDSLSYHNQRIFSTKDRDLAPFLTRCAMSYRGGWWYKNCHEANLNGAYGTDRNQQGVIWTAWRGTKFSVPFTEMKMRPAAFSPPTRI</sequence>
<dbReference type="SUPFAM" id="SSF56496">
    <property type="entry name" value="Fibrinogen C-terminal domain-like"/>
    <property type="match status" value="1"/>
</dbReference>